<dbReference type="PANTHER" id="PTHR30093:SF2">
    <property type="entry name" value="TYPE II SECRETION SYSTEM PROTEIN H"/>
    <property type="match status" value="1"/>
</dbReference>
<dbReference type="Proteomes" id="UP000315724">
    <property type="component" value="Chromosome"/>
</dbReference>
<dbReference type="InterPro" id="IPR045584">
    <property type="entry name" value="Pilin-like"/>
</dbReference>
<accession>A0A517QIZ6</accession>
<dbReference type="NCBIfam" id="TIGR02532">
    <property type="entry name" value="IV_pilin_GFxxxE"/>
    <property type="match status" value="1"/>
</dbReference>
<proteinExistence type="predicted"/>
<dbReference type="NCBIfam" id="TIGR04294">
    <property type="entry name" value="pre_pil_HX9DG"/>
    <property type="match status" value="1"/>
</dbReference>
<dbReference type="InterPro" id="IPR012902">
    <property type="entry name" value="N_methyl_site"/>
</dbReference>
<keyword evidence="1" id="KW-0472">Membrane</keyword>
<gene>
    <name evidence="3" type="ORF">Mal48_08120</name>
</gene>
<evidence type="ECO:0000313" key="4">
    <source>
        <dbReference type="Proteomes" id="UP000315724"/>
    </source>
</evidence>
<dbReference type="KEGG" id="tpol:Mal48_08120"/>
<dbReference type="AlphaFoldDB" id="A0A517QIZ6"/>
<keyword evidence="4" id="KW-1185">Reference proteome</keyword>
<evidence type="ECO:0000256" key="1">
    <source>
        <dbReference type="SAM" id="Phobius"/>
    </source>
</evidence>
<dbReference type="RefSeq" id="WP_145196264.1">
    <property type="nucleotide sequence ID" value="NZ_CP036267.1"/>
</dbReference>
<organism evidence="3 4">
    <name type="scientific">Thalassoglobus polymorphus</name>
    <dbReference type="NCBI Taxonomy" id="2527994"/>
    <lineage>
        <taxon>Bacteria</taxon>
        <taxon>Pseudomonadati</taxon>
        <taxon>Planctomycetota</taxon>
        <taxon>Planctomycetia</taxon>
        <taxon>Planctomycetales</taxon>
        <taxon>Planctomycetaceae</taxon>
        <taxon>Thalassoglobus</taxon>
    </lineage>
</organism>
<dbReference type="InterPro" id="IPR011453">
    <property type="entry name" value="DUF1559"/>
</dbReference>
<dbReference type="PANTHER" id="PTHR30093">
    <property type="entry name" value="GENERAL SECRETION PATHWAY PROTEIN G"/>
    <property type="match status" value="1"/>
</dbReference>
<keyword evidence="1" id="KW-0812">Transmembrane</keyword>
<dbReference type="EMBL" id="CP036267">
    <property type="protein sequence ID" value="QDT31578.1"/>
    <property type="molecule type" value="Genomic_DNA"/>
</dbReference>
<dbReference type="Gene3D" id="3.30.700.10">
    <property type="entry name" value="Glycoprotein, Type 4 Pilin"/>
    <property type="match status" value="1"/>
</dbReference>
<dbReference type="Pfam" id="PF07596">
    <property type="entry name" value="SBP_bac_10"/>
    <property type="match status" value="1"/>
</dbReference>
<evidence type="ECO:0000259" key="2">
    <source>
        <dbReference type="Pfam" id="PF07596"/>
    </source>
</evidence>
<reference evidence="3 4" key="1">
    <citation type="submission" date="2019-02" db="EMBL/GenBank/DDBJ databases">
        <title>Deep-cultivation of Planctomycetes and their phenomic and genomic characterization uncovers novel biology.</title>
        <authorList>
            <person name="Wiegand S."/>
            <person name="Jogler M."/>
            <person name="Boedeker C."/>
            <person name="Pinto D."/>
            <person name="Vollmers J."/>
            <person name="Rivas-Marin E."/>
            <person name="Kohn T."/>
            <person name="Peeters S.H."/>
            <person name="Heuer A."/>
            <person name="Rast P."/>
            <person name="Oberbeckmann S."/>
            <person name="Bunk B."/>
            <person name="Jeske O."/>
            <person name="Meyerdierks A."/>
            <person name="Storesund J.E."/>
            <person name="Kallscheuer N."/>
            <person name="Luecker S."/>
            <person name="Lage O.M."/>
            <person name="Pohl T."/>
            <person name="Merkel B.J."/>
            <person name="Hornburger P."/>
            <person name="Mueller R.-W."/>
            <person name="Bruemmer F."/>
            <person name="Labrenz M."/>
            <person name="Spormann A.M."/>
            <person name="Op den Camp H."/>
            <person name="Overmann J."/>
            <person name="Amann R."/>
            <person name="Jetten M.S.M."/>
            <person name="Mascher T."/>
            <person name="Medema M.H."/>
            <person name="Devos D.P."/>
            <person name="Kaster A.-K."/>
            <person name="Ovreas L."/>
            <person name="Rohde M."/>
            <person name="Galperin M.Y."/>
            <person name="Jogler C."/>
        </authorList>
    </citation>
    <scope>NUCLEOTIDE SEQUENCE [LARGE SCALE GENOMIC DNA]</scope>
    <source>
        <strain evidence="3 4">Mal48</strain>
    </source>
</reference>
<protein>
    <submittedName>
        <fullName evidence="3">Putative major pilin subunit</fullName>
    </submittedName>
</protein>
<dbReference type="Pfam" id="PF07963">
    <property type="entry name" value="N_methyl"/>
    <property type="match status" value="1"/>
</dbReference>
<feature type="transmembrane region" description="Helical" evidence="1">
    <location>
        <begin position="12"/>
        <end position="33"/>
    </location>
</feature>
<evidence type="ECO:0000313" key="3">
    <source>
        <dbReference type="EMBL" id="QDT31578.1"/>
    </source>
</evidence>
<sequence>MNRQLKRRGFTAIELLVVIAIISILVALLLPAVQQARETARRAQCKNNLMQIGLALHSYHHTHQTLPPGTINSTGPIDNVGNGYHFSWTTQILPYMDEHLAYRKLDFEKSIYDPANNEVIARTSQTFMCPSSSSGNHSYAGCYNDTEQPIDMENNGVLYLNSRVRFRDVTDGRHATIMVGEVRSIESWAYGTKSTLRNMSQMNSNLDSAMYQRTSERDYYGIPEVDLDEMIESGEIDPNKHVGGFLSWHTDGSHFCFVDGAVKFISERTDQQVLLNLGNRHDGNLLEQF</sequence>
<name>A0A517QIZ6_9PLAN</name>
<dbReference type="SUPFAM" id="SSF54523">
    <property type="entry name" value="Pili subunits"/>
    <property type="match status" value="1"/>
</dbReference>
<keyword evidence="1" id="KW-1133">Transmembrane helix</keyword>
<dbReference type="InterPro" id="IPR027558">
    <property type="entry name" value="Pre_pil_HX9DG_C"/>
</dbReference>
<dbReference type="OrthoDB" id="255848at2"/>
<feature type="domain" description="DUF1559" evidence="2">
    <location>
        <begin position="34"/>
        <end position="272"/>
    </location>
</feature>